<evidence type="ECO:0000313" key="2">
    <source>
        <dbReference type="Proteomes" id="UP001732700"/>
    </source>
</evidence>
<organism evidence="1 2">
    <name type="scientific">Avena sativa</name>
    <name type="common">Oat</name>
    <dbReference type="NCBI Taxonomy" id="4498"/>
    <lineage>
        <taxon>Eukaryota</taxon>
        <taxon>Viridiplantae</taxon>
        <taxon>Streptophyta</taxon>
        <taxon>Embryophyta</taxon>
        <taxon>Tracheophyta</taxon>
        <taxon>Spermatophyta</taxon>
        <taxon>Magnoliopsida</taxon>
        <taxon>Liliopsida</taxon>
        <taxon>Poales</taxon>
        <taxon>Poaceae</taxon>
        <taxon>BOP clade</taxon>
        <taxon>Pooideae</taxon>
        <taxon>Poodae</taxon>
        <taxon>Poeae</taxon>
        <taxon>Poeae Chloroplast Group 1 (Aveneae type)</taxon>
        <taxon>Aveninae</taxon>
        <taxon>Avena</taxon>
    </lineage>
</organism>
<sequence length="848" mass="95397">MGSDFKAIPLIDIGPLVEKIDDPGMAGDGDLLRVVRMLDAACKEAGFFYVKGHGITESMIVEVRDVTRRFFQLPLEEKRKIRLTPHTGYRGYQSLGENITKGKIDMQEAIDCYAHIEPGKYGDLGKHLEGPNLWPDYPSNFNVLLENYASLLRDLSRKIMRGIALALGGPSDAFEGGTAGDPFWYLRLIGYPVSADIPQDQRSDTGCGVHTDYGLLTLVNQDDDICALESYSFEDLLKKIARGFGIAVDVADMEMRSLELRNLAQRFIKKCNGLPIAIACIGRLLSQKHPVPAEWGNVYTELELQLAKNVMPDVDVVLKVSLEGLPYDLKNCFLHCALFPEDYPIKRRRVMRQWIAAGLITGNENKTLEEVAEGYLNELVNRSLLQVVKRNYMGRLKCCRVHDVIRLLALNKAGEECFGKVYDGSRELSVEPTRRISLNSENLDQLSRSGLTHLRTILVFKRYISIDLLKPLLTSSNLLSTLDLQGTRIQMLPAEVFNLFNLRYLGLRNTDIKSLPEEIRRLQNLEVLDAYNTQLSYLPNSVVKLQKLRYLFACTDGGGSEIKPFGGVKVPSGIHHLMSLHALQCVKASTEILREVGALTELRTFGVSDVKSEHSADLINAISKMSHLVHLEITSIGEDEVLQLEGLHLPLTLSKLGLEGQLEKASTTRVVSSLSRLHNLTWLQLSFSKMDEESFSRLSALRGLCFLQLLNSFEGESMHFSSGSFPKLRFLSVWDAPELSQVEIEEGALQSLVELVLVDCPELMFLPHGIEHLRALEKLNLIETSEELTEKLLQESEPNECNEDLMKIRHIKTIIVQLSREGIRERIRWSQDISAPRSRCEKVAKNLQ</sequence>
<keyword evidence="2" id="KW-1185">Reference proteome</keyword>
<evidence type="ECO:0000313" key="1">
    <source>
        <dbReference type="EnsemblPlants" id="AVESA.00010b.r2.7DG1350390.3.CDS"/>
    </source>
</evidence>
<accession>A0ACD6AF28</accession>
<dbReference type="Proteomes" id="UP001732700">
    <property type="component" value="Chromosome 7D"/>
</dbReference>
<proteinExistence type="predicted"/>
<reference evidence="1" key="2">
    <citation type="submission" date="2025-09" db="UniProtKB">
        <authorList>
            <consortium name="EnsemblPlants"/>
        </authorList>
    </citation>
    <scope>IDENTIFICATION</scope>
</reference>
<protein>
    <submittedName>
        <fullName evidence="1">Uncharacterized protein</fullName>
    </submittedName>
</protein>
<name>A0ACD6AF28_AVESA</name>
<reference evidence="1" key="1">
    <citation type="submission" date="2021-05" db="EMBL/GenBank/DDBJ databases">
        <authorList>
            <person name="Scholz U."/>
            <person name="Mascher M."/>
            <person name="Fiebig A."/>
        </authorList>
    </citation>
    <scope>NUCLEOTIDE SEQUENCE [LARGE SCALE GENOMIC DNA]</scope>
</reference>
<dbReference type="EnsemblPlants" id="AVESA.00010b.r2.7DG1350390.3">
    <property type="protein sequence ID" value="AVESA.00010b.r2.7DG1350390.3.CDS"/>
    <property type="gene ID" value="AVESA.00010b.r2.7DG1350390"/>
</dbReference>